<evidence type="ECO:0000259" key="1">
    <source>
        <dbReference type="PROSITE" id="PS51766"/>
    </source>
</evidence>
<dbReference type="EMBL" id="MFEK01000014">
    <property type="protein sequence ID" value="OGE78220.1"/>
    <property type="molecule type" value="Genomic_DNA"/>
</dbReference>
<dbReference type="InterPro" id="IPR016134">
    <property type="entry name" value="Dockerin_dom"/>
</dbReference>
<dbReference type="CDD" id="cd14256">
    <property type="entry name" value="Dockerin_I"/>
    <property type="match status" value="2"/>
</dbReference>
<dbReference type="Gene3D" id="1.10.1330.10">
    <property type="entry name" value="Dockerin domain"/>
    <property type="match status" value="2"/>
</dbReference>
<dbReference type="PROSITE" id="PS51766">
    <property type="entry name" value="DOCKERIN"/>
    <property type="match status" value="2"/>
</dbReference>
<sequence>MLISNSVTKKSRYSFLEKLLVLLVLMTGFFIAQNAMAAASLVLAGDGTVYLVEDAVRRGFPTLSVFYSHGYKLSNIQPASLGDLSLPAGSALGYAEGSLILSADGTVYQVSGGQKHGFTSAQAFLGRGHSFSEVLPDQAGILNSITAGTVIDSAAQIFPAPQTPAPAGTPDVRVIYPNGGEKISLGMRIQIKWAQAGVSSVTIGYKTCDACFNAIVNGLITDAAAEGSYMWTVPDNISLSGNYQIEVRGHNLGKADVADASDSGFSVIAAGEAKLSASLDVSTTPDQSYISGARNAHFARVRISAQGGDVTIDKLHAISDSQNAASMFAKIHFYNGDTLLGTGFGLEPAPIAPFVVRNGSSQVITVAADLMPGLSGNLRLGLDVGGTPVYGEAMRIFVAGTMSVELDGTSPVSRSVTGGNKEIVATVFKIIAREESINLESLGLKVEVGSPNVVSKVSVWEGAKKLGELPGLRGKVTLNPPISVPRGEKSILTVRVDIPVIDLTNVQIGETIRVSYDVENSKNTKGAGQVSGQEIYPSNSYAAVGHLISLRNAASELYGDINHDSLVTTDDAALIDKHTAGTATVSGQTATNADVTGDGKINKMDSLIVKQYADLLISSFPVSNGQPLLLGDANRDGRVTAEDSLVISNYLGGKGSLLGRALDNADVTGDGDVANDDVQALADYVSGKISSFLRQGKVAGETIISKNRPPGVPIVRGFQDIIYTDFLQKIYGFSLDPDDDRVSYEIWWGDGTKFFTPVMPHQHAFFAQHAWNKTGRYQIVVKGGDGKGGFGVTSFYIWVR</sequence>
<dbReference type="Proteomes" id="UP000176864">
    <property type="component" value="Unassembled WGS sequence"/>
</dbReference>
<evidence type="ECO:0000313" key="3">
    <source>
        <dbReference type="Proteomes" id="UP000176864"/>
    </source>
</evidence>
<dbReference type="GO" id="GO:0004553">
    <property type="term" value="F:hydrolase activity, hydrolyzing O-glycosyl compounds"/>
    <property type="evidence" value="ECO:0007669"/>
    <property type="project" value="InterPro"/>
</dbReference>
<comment type="caution">
    <text evidence="2">The sequence shown here is derived from an EMBL/GenBank/DDBJ whole genome shotgun (WGS) entry which is preliminary data.</text>
</comment>
<dbReference type="InterPro" id="IPR002105">
    <property type="entry name" value="Dockerin_1_rpt"/>
</dbReference>
<protein>
    <recommendedName>
        <fullName evidence="1">Dockerin domain-containing protein</fullName>
    </recommendedName>
</protein>
<dbReference type="STRING" id="1817824.A2751_03630"/>
<feature type="domain" description="Dockerin" evidence="1">
    <location>
        <begin position="626"/>
        <end position="694"/>
    </location>
</feature>
<accession>A0A1F5NLF1</accession>
<feature type="domain" description="Dockerin" evidence="1">
    <location>
        <begin position="554"/>
        <end position="622"/>
    </location>
</feature>
<proteinExistence type="predicted"/>
<name>A0A1F5NLF1_9BACT</name>
<dbReference type="SUPFAM" id="SSF63446">
    <property type="entry name" value="Type I dockerin domain"/>
    <property type="match status" value="2"/>
</dbReference>
<dbReference type="GO" id="GO:0000272">
    <property type="term" value="P:polysaccharide catabolic process"/>
    <property type="evidence" value="ECO:0007669"/>
    <property type="project" value="InterPro"/>
</dbReference>
<dbReference type="InterPro" id="IPR036439">
    <property type="entry name" value="Dockerin_dom_sf"/>
</dbReference>
<dbReference type="Pfam" id="PF00404">
    <property type="entry name" value="Dockerin_1"/>
    <property type="match status" value="2"/>
</dbReference>
<evidence type="ECO:0000313" key="2">
    <source>
        <dbReference type="EMBL" id="OGE78220.1"/>
    </source>
</evidence>
<organism evidence="2 3">
    <name type="scientific">Candidatus Doudnabacteria bacterium RIFCSPHIGHO2_01_FULL_46_14</name>
    <dbReference type="NCBI Taxonomy" id="1817824"/>
    <lineage>
        <taxon>Bacteria</taxon>
        <taxon>Candidatus Doudnaibacteriota</taxon>
    </lineage>
</organism>
<reference evidence="2 3" key="1">
    <citation type="journal article" date="2016" name="Nat. Commun.">
        <title>Thousands of microbial genomes shed light on interconnected biogeochemical processes in an aquifer system.</title>
        <authorList>
            <person name="Anantharaman K."/>
            <person name="Brown C.T."/>
            <person name="Hug L.A."/>
            <person name="Sharon I."/>
            <person name="Castelle C.J."/>
            <person name="Probst A.J."/>
            <person name="Thomas B.C."/>
            <person name="Singh A."/>
            <person name="Wilkins M.J."/>
            <person name="Karaoz U."/>
            <person name="Brodie E.L."/>
            <person name="Williams K.H."/>
            <person name="Hubbard S.S."/>
            <person name="Banfield J.F."/>
        </authorList>
    </citation>
    <scope>NUCLEOTIDE SEQUENCE [LARGE SCALE GENOMIC DNA]</scope>
</reference>
<dbReference type="AlphaFoldDB" id="A0A1F5NLF1"/>
<gene>
    <name evidence="2" type="ORF">A2751_03630</name>
</gene>